<protein>
    <submittedName>
        <fullName evidence="1">Uncharacterized protein</fullName>
    </submittedName>
</protein>
<keyword evidence="2" id="KW-1185">Reference proteome</keyword>
<dbReference type="EMBL" id="KQ459586">
    <property type="protein sequence ID" value="KPI98050.1"/>
    <property type="molecule type" value="Genomic_DNA"/>
</dbReference>
<reference evidence="1 2" key="1">
    <citation type="journal article" date="2015" name="Nat. Commun.">
        <title>Outbred genome sequencing and CRISPR/Cas9 gene editing in butterflies.</title>
        <authorList>
            <person name="Li X."/>
            <person name="Fan D."/>
            <person name="Zhang W."/>
            <person name="Liu G."/>
            <person name="Zhang L."/>
            <person name="Zhao L."/>
            <person name="Fang X."/>
            <person name="Chen L."/>
            <person name="Dong Y."/>
            <person name="Chen Y."/>
            <person name="Ding Y."/>
            <person name="Zhao R."/>
            <person name="Feng M."/>
            <person name="Zhu Y."/>
            <person name="Feng Y."/>
            <person name="Jiang X."/>
            <person name="Zhu D."/>
            <person name="Xiang H."/>
            <person name="Feng X."/>
            <person name="Li S."/>
            <person name="Wang J."/>
            <person name="Zhang G."/>
            <person name="Kronforst M.R."/>
            <person name="Wang W."/>
        </authorList>
    </citation>
    <scope>NUCLEOTIDE SEQUENCE [LARGE SCALE GENOMIC DNA]</scope>
    <source>
        <strain evidence="1">Ya'a_city_454_Px</strain>
        <tissue evidence="1">Whole body</tissue>
    </source>
</reference>
<evidence type="ECO:0000313" key="1">
    <source>
        <dbReference type="EMBL" id="KPI98050.1"/>
    </source>
</evidence>
<gene>
    <name evidence="1" type="ORF">RR46_11171</name>
</gene>
<accession>A0A194Q3R3</accession>
<organism evidence="1 2">
    <name type="scientific">Papilio xuthus</name>
    <name type="common">Asian swallowtail butterfly</name>
    <dbReference type="NCBI Taxonomy" id="66420"/>
    <lineage>
        <taxon>Eukaryota</taxon>
        <taxon>Metazoa</taxon>
        <taxon>Ecdysozoa</taxon>
        <taxon>Arthropoda</taxon>
        <taxon>Hexapoda</taxon>
        <taxon>Insecta</taxon>
        <taxon>Pterygota</taxon>
        <taxon>Neoptera</taxon>
        <taxon>Endopterygota</taxon>
        <taxon>Lepidoptera</taxon>
        <taxon>Glossata</taxon>
        <taxon>Ditrysia</taxon>
        <taxon>Papilionoidea</taxon>
        <taxon>Papilionidae</taxon>
        <taxon>Papilioninae</taxon>
        <taxon>Papilio</taxon>
    </lineage>
</organism>
<proteinExistence type="predicted"/>
<name>A0A194Q3R3_PAPXU</name>
<evidence type="ECO:0000313" key="2">
    <source>
        <dbReference type="Proteomes" id="UP000053268"/>
    </source>
</evidence>
<dbReference type="AlphaFoldDB" id="A0A194Q3R3"/>
<dbReference type="Proteomes" id="UP000053268">
    <property type="component" value="Unassembled WGS sequence"/>
</dbReference>
<sequence>MSTEDVKWKELRVPSGQRGCRRVKKALFLPDLEKSNNMDFISNMLAPVGAALTGSSTSTSEGSNKKEEMTKAIAVVAKAVTVNPLVVKAVTTPSKNN</sequence>